<feature type="transmembrane region" description="Helical" evidence="2">
    <location>
        <begin position="179"/>
        <end position="204"/>
    </location>
</feature>
<evidence type="ECO:0008006" key="5">
    <source>
        <dbReference type="Google" id="ProtNLM"/>
    </source>
</evidence>
<dbReference type="OrthoDB" id="6247291at2759"/>
<evidence type="ECO:0000313" key="4">
    <source>
        <dbReference type="Proteomes" id="UP000308267"/>
    </source>
</evidence>
<dbReference type="SUPFAM" id="SSF47769">
    <property type="entry name" value="SAM/Pointed domain"/>
    <property type="match status" value="1"/>
</dbReference>
<comment type="caution">
    <text evidence="3">The sequence shown here is derived from an EMBL/GenBank/DDBJ whole genome shotgun (WGS) entry which is preliminary data.</text>
</comment>
<dbReference type="EMBL" id="SJOL01006567">
    <property type="protein sequence ID" value="TGZ65007.1"/>
    <property type="molecule type" value="Genomic_DNA"/>
</dbReference>
<organism evidence="3 4">
    <name type="scientific">Opisthorchis felineus</name>
    <dbReference type="NCBI Taxonomy" id="147828"/>
    <lineage>
        <taxon>Eukaryota</taxon>
        <taxon>Metazoa</taxon>
        <taxon>Spiralia</taxon>
        <taxon>Lophotrochozoa</taxon>
        <taxon>Platyhelminthes</taxon>
        <taxon>Trematoda</taxon>
        <taxon>Digenea</taxon>
        <taxon>Opisthorchiida</taxon>
        <taxon>Opisthorchiata</taxon>
        <taxon>Opisthorchiidae</taxon>
        <taxon>Opisthorchis</taxon>
    </lineage>
</organism>
<feature type="region of interest" description="Disordered" evidence="1">
    <location>
        <begin position="246"/>
        <end position="269"/>
    </location>
</feature>
<feature type="compositionally biased region" description="Polar residues" evidence="1">
    <location>
        <begin position="424"/>
        <end position="433"/>
    </location>
</feature>
<proteinExistence type="predicted"/>
<name>A0A4S2LVB2_OPIFE</name>
<feature type="region of interest" description="Disordered" evidence="1">
    <location>
        <begin position="515"/>
        <end position="543"/>
    </location>
</feature>
<feature type="region of interest" description="Disordered" evidence="1">
    <location>
        <begin position="424"/>
        <end position="443"/>
    </location>
</feature>
<dbReference type="AlphaFoldDB" id="A0A4S2LVB2"/>
<evidence type="ECO:0000256" key="2">
    <source>
        <dbReference type="SAM" id="Phobius"/>
    </source>
</evidence>
<keyword evidence="4" id="KW-1185">Reference proteome</keyword>
<accession>A0A4S2LVB2</accession>
<reference evidence="3 4" key="1">
    <citation type="journal article" date="2019" name="BMC Genomics">
        <title>New insights from Opisthorchis felineus genome: update on genomics of the epidemiologically important liver flukes.</title>
        <authorList>
            <person name="Ershov N.I."/>
            <person name="Mordvinov V.A."/>
            <person name="Prokhortchouk E.B."/>
            <person name="Pakharukova M.Y."/>
            <person name="Gunbin K.V."/>
            <person name="Ustyantsev K."/>
            <person name="Genaev M.A."/>
            <person name="Blinov A.G."/>
            <person name="Mazur A."/>
            <person name="Boulygina E."/>
            <person name="Tsygankova S."/>
            <person name="Khrameeva E."/>
            <person name="Chekanov N."/>
            <person name="Fan G."/>
            <person name="Xiao A."/>
            <person name="Zhang H."/>
            <person name="Xu X."/>
            <person name="Yang H."/>
            <person name="Solovyev V."/>
            <person name="Lee S.M."/>
            <person name="Liu X."/>
            <person name="Afonnikov D.A."/>
            <person name="Skryabin K.G."/>
        </authorList>
    </citation>
    <scope>NUCLEOTIDE SEQUENCE [LARGE SCALE GENOMIC DNA]</scope>
    <source>
        <strain evidence="3">AK-0245</strain>
        <tissue evidence="3">Whole organism</tissue>
    </source>
</reference>
<keyword evidence="2" id="KW-0472">Membrane</keyword>
<feature type="region of interest" description="Disordered" evidence="1">
    <location>
        <begin position="450"/>
        <end position="485"/>
    </location>
</feature>
<protein>
    <recommendedName>
        <fullName evidence="5">SAM domain-containing protein</fullName>
    </recommendedName>
</protein>
<sequence>MVFGRLFAMALLHISPIYAYATLLSVLEGFAPKLNIPDYEQYEIHRALATLSQQWNDAHDAVQGGENQFLSVCRHVLCNPHLVTVGTVSTEALILAWNSNTASTWTTKELSDWLTTFPDLIKHRRLFIDHEITGALLPSFLLPERTHVIKTHLTPEDFLLIENRIMALIFYGPPTGVSVFHLILLPSAIISAILFMLCLMLLFYRSSRRAHCKRLELMKQYGDRWSDLQLKISSLEEEMPIISLRPSSSKKRNSINDSSNNRRSSSVSEASRSAAKVMQQLLNMTIATEQAYLLDALERTKDQLDSVKRQVSDRRFRTLFVVNRPELSLEVDRCDRALRKLSGFLSELTQRWNYMREAMDILATLNDCHWQVESSYRGDESIAAETDSVGQSHLQEEPKQFGEGLDCANSTGFGTSILNCFSEEASSTPSPAIQDSPRSEEMKDLSFADENLPADCTDVPGADGTETKIPKPSRIPSHTLTPSFHLMNPPASKLVTGLTTPSHIPIGSLKQLTGSSLKPNFSRNLPGPTQSLPQTVGSRPSTEWQSLRVAGFMSGSKTQQDVDNTDQSS</sequence>
<keyword evidence="2" id="KW-0812">Transmembrane</keyword>
<dbReference type="Proteomes" id="UP000308267">
    <property type="component" value="Unassembled WGS sequence"/>
</dbReference>
<evidence type="ECO:0000256" key="1">
    <source>
        <dbReference type="SAM" id="MobiDB-lite"/>
    </source>
</evidence>
<dbReference type="InterPro" id="IPR013761">
    <property type="entry name" value="SAM/pointed_sf"/>
</dbReference>
<feature type="compositionally biased region" description="Low complexity" evidence="1">
    <location>
        <begin position="255"/>
        <end position="269"/>
    </location>
</feature>
<gene>
    <name evidence="3" type="ORF">CRM22_006095</name>
</gene>
<evidence type="ECO:0000313" key="3">
    <source>
        <dbReference type="EMBL" id="TGZ65007.1"/>
    </source>
</evidence>
<keyword evidence="2" id="KW-1133">Transmembrane helix</keyword>